<accession>A0A6G1F2X7</accession>
<name>A0A6G1F2X7_9ORYZ</name>
<comment type="caution">
    <text evidence="2">The sequence shown here is derived from an EMBL/GenBank/DDBJ whole genome shotgun (WGS) entry which is preliminary data.</text>
</comment>
<gene>
    <name evidence="2" type="ORF">E2562_002598</name>
</gene>
<evidence type="ECO:0008006" key="4">
    <source>
        <dbReference type="Google" id="ProtNLM"/>
    </source>
</evidence>
<protein>
    <recommendedName>
        <fullName evidence="4">DUF4283 domain-containing protein</fullName>
    </recommendedName>
</protein>
<dbReference type="EMBL" id="SPHZ02000001">
    <property type="protein sequence ID" value="KAF0931250.1"/>
    <property type="molecule type" value="Genomic_DNA"/>
</dbReference>
<evidence type="ECO:0000256" key="1">
    <source>
        <dbReference type="SAM" id="MobiDB-lite"/>
    </source>
</evidence>
<dbReference type="PANTHER" id="PTHR33087:SF46">
    <property type="entry name" value="OS07G0539200 PROTEIN"/>
    <property type="match status" value="1"/>
</dbReference>
<sequence length="140" mass="15422">MEDFRVGEPALRPASGRCVLSWAQGMTDAELCLKGRALVASVHGRVPFSLAMLVDTLVSRCGVRRGNVRVEVTMPSDFLLTFANVDDGTRVLFIDNFSYGGARLSFRHWNRLVHEGRTSSDTSPSSPLTVSRRTPPAKTR</sequence>
<feature type="region of interest" description="Disordered" evidence="1">
    <location>
        <begin position="116"/>
        <end position="140"/>
    </location>
</feature>
<keyword evidence="3" id="KW-1185">Reference proteome</keyword>
<evidence type="ECO:0000313" key="2">
    <source>
        <dbReference type="EMBL" id="KAF0931250.1"/>
    </source>
</evidence>
<dbReference type="OrthoDB" id="696471at2759"/>
<evidence type="ECO:0000313" key="3">
    <source>
        <dbReference type="Proteomes" id="UP000479710"/>
    </source>
</evidence>
<proteinExistence type="predicted"/>
<dbReference type="InterPro" id="IPR053253">
    <property type="entry name" value="Sex_diff_modulator"/>
</dbReference>
<dbReference type="PANTHER" id="PTHR33087">
    <property type="entry name" value="OS07G0539200 PROTEIN"/>
    <property type="match status" value="1"/>
</dbReference>
<organism evidence="2 3">
    <name type="scientific">Oryza meyeriana var. granulata</name>
    <dbReference type="NCBI Taxonomy" id="110450"/>
    <lineage>
        <taxon>Eukaryota</taxon>
        <taxon>Viridiplantae</taxon>
        <taxon>Streptophyta</taxon>
        <taxon>Embryophyta</taxon>
        <taxon>Tracheophyta</taxon>
        <taxon>Spermatophyta</taxon>
        <taxon>Magnoliopsida</taxon>
        <taxon>Liliopsida</taxon>
        <taxon>Poales</taxon>
        <taxon>Poaceae</taxon>
        <taxon>BOP clade</taxon>
        <taxon>Oryzoideae</taxon>
        <taxon>Oryzeae</taxon>
        <taxon>Oryzinae</taxon>
        <taxon>Oryza</taxon>
        <taxon>Oryza meyeriana</taxon>
    </lineage>
</organism>
<feature type="compositionally biased region" description="Low complexity" evidence="1">
    <location>
        <begin position="119"/>
        <end position="131"/>
    </location>
</feature>
<reference evidence="2 3" key="1">
    <citation type="submission" date="2019-11" db="EMBL/GenBank/DDBJ databases">
        <title>Whole genome sequence of Oryza granulata.</title>
        <authorList>
            <person name="Li W."/>
        </authorList>
    </citation>
    <scope>NUCLEOTIDE SEQUENCE [LARGE SCALE GENOMIC DNA]</scope>
    <source>
        <strain evidence="3">cv. Menghai</strain>
        <tissue evidence="2">Leaf</tissue>
    </source>
</reference>
<dbReference type="AlphaFoldDB" id="A0A6G1F2X7"/>
<dbReference type="Proteomes" id="UP000479710">
    <property type="component" value="Unassembled WGS sequence"/>
</dbReference>